<feature type="repeat" description="ANK" evidence="1">
    <location>
        <begin position="403"/>
        <end position="435"/>
    </location>
</feature>
<dbReference type="SMR" id="A2E730"/>
<organism evidence="3 4">
    <name type="scientific">Trichomonas vaginalis (strain ATCC PRA-98 / G3)</name>
    <dbReference type="NCBI Taxonomy" id="412133"/>
    <lineage>
        <taxon>Eukaryota</taxon>
        <taxon>Metamonada</taxon>
        <taxon>Parabasalia</taxon>
        <taxon>Trichomonadida</taxon>
        <taxon>Trichomonadidae</taxon>
        <taxon>Trichomonas</taxon>
    </lineage>
</organism>
<reference evidence="3" key="2">
    <citation type="journal article" date="2007" name="Science">
        <title>Draft genome sequence of the sexually transmitted pathogen Trichomonas vaginalis.</title>
        <authorList>
            <person name="Carlton J.M."/>
            <person name="Hirt R.P."/>
            <person name="Silva J.C."/>
            <person name="Delcher A.L."/>
            <person name="Schatz M."/>
            <person name="Zhao Q."/>
            <person name="Wortman J.R."/>
            <person name="Bidwell S.L."/>
            <person name="Alsmark U.C.M."/>
            <person name="Besteiro S."/>
            <person name="Sicheritz-Ponten T."/>
            <person name="Noel C.J."/>
            <person name="Dacks J.B."/>
            <person name="Foster P.G."/>
            <person name="Simillion C."/>
            <person name="Van de Peer Y."/>
            <person name="Miranda-Saavedra D."/>
            <person name="Barton G.J."/>
            <person name="Westrop G.D."/>
            <person name="Mueller S."/>
            <person name="Dessi D."/>
            <person name="Fiori P.L."/>
            <person name="Ren Q."/>
            <person name="Paulsen I."/>
            <person name="Zhang H."/>
            <person name="Bastida-Corcuera F.D."/>
            <person name="Simoes-Barbosa A."/>
            <person name="Brown M.T."/>
            <person name="Hayes R.D."/>
            <person name="Mukherjee M."/>
            <person name="Okumura C.Y."/>
            <person name="Schneider R."/>
            <person name="Smith A.J."/>
            <person name="Vanacova S."/>
            <person name="Villalvazo M."/>
            <person name="Haas B.J."/>
            <person name="Pertea M."/>
            <person name="Feldblyum T.V."/>
            <person name="Utterback T.R."/>
            <person name="Shu C.L."/>
            <person name="Osoegawa K."/>
            <person name="de Jong P.J."/>
            <person name="Hrdy I."/>
            <person name="Horvathova L."/>
            <person name="Zubacova Z."/>
            <person name="Dolezal P."/>
            <person name="Malik S.B."/>
            <person name="Logsdon J.M. Jr."/>
            <person name="Henze K."/>
            <person name="Gupta A."/>
            <person name="Wang C.C."/>
            <person name="Dunne R.L."/>
            <person name="Upcroft J.A."/>
            <person name="Upcroft P."/>
            <person name="White O."/>
            <person name="Salzberg S.L."/>
            <person name="Tang P."/>
            <person name="Chiu C.-H."/>
            <person name="Lee Y.-S."/>
            <person name="Embley T.M."/>
            <person name="Coombs G.H."/>
            <person name="Mottram J.C."/>
            <person name="Tachezy J."/>
            <person name="Fraser-Liggett C.M."/>
            <person name="Johnson P.J."/>
        </authorList>
    </citation>
    <scope>NUCLEOTIDE SEQUENCE [LARGE SCALE GENOMIC DNA]</scope>
    <source>
        <strain evidence="3">G3</strain>
    </source>
</reference>
<gene>
    <name evidence="3" type="ORF">TVAG_006230</name>
</gene>
<name>A2E730_TRIV3</name>
<protein>
    <submittedName>
        <fullName evidence="3">Ankyrin repeat protein, putative</fullName>
    </submittedName>
</protein>
<evidence type="ECO:0000313" key="3">
    <source>
        <dbReference type="EMBL" id="EAY11548.1"/>
    </source>
</evidence>
<dbReference type="PRINTS" id="PR01415">
    <property type="entry name" value="ANKYRIN"/>
</dbReference>
<dbReference type="SMART" id="SM00248">
    <property type="entry name" value="ANK"/>
    <property type="match status" value="9"/>
</dbReference>
<keyword evidence="4" id="KW-1185">Reference proteome</keyword>
<reference evidence="3" key="1">
    <citation type="submission" date="2006-10" db="EMBL/GenBank/DDBJ databases">
        <authorList>
            <person name="Amadeo P."/>
            <person name="Zhao Q."/>
            <person name="Wortman J."/>
            <person name="Fraser-Liggett C."/>
            <person name="Carlton J."/>
        </authorList>
    </citation>
    <scope>NUCLEOTIDE SEQUENCE</scope>
    <source>
        <strain evidence="3">G3</strain>
    </source>
</reference>
<dbReference type="RefSeq" id="XP_001323771.1">
    <property type="nucleotide sequence ID" value="XM_001323736.1"/>
</dbReference>
<evidence type="ECO:0000256" key="1">
    <source>
        <dbReference type="PROSITE-ProRule" id="PRU00023"/>
    </source>
</evidence>
<feature type="repeat" description="ANK" evidence="1">
    <location>
        <begin position="436"/>
        <end position="468"/>
    </location>
</feature>
<feature type="domain" description="DUF3447" evidence="2">
    <location>
        <begin position="187"/>
        <end position="262"/>
    </location>
</feature>
<dbReference type="PANTHER" id="PTHR24182">
    <property type="entry name" value="ANKYRIN REPEAT AND SOCS BOX CONTAINING 4"/>
    <property type="match status" value="1"/>
</dbReference>
<feature type="repeat" description="ANK" evidence="1">
    <location>
        <begin position="469"/>
        <end position="500"/>
    </location>
</feature>
<dbReference type="Pfam" id="PF11929">
    <property type="entry name" value="DUF3447"/>
    <property type="match status" value="1"/>
</dbReference>
<dbReference type="VEuPathDB" id="TrichDB:TVAGG3_0982750"/>
<dbReference type="KEGG" id="tva:4769502"/>
<dbReference type="STRING" id="5722.A2E730"/>
<dbReference type="EMBL" id="DS113317">
    <property type="protein sequence ID" value="EAY11548.1"/>
    <property type="molecule type" value="Genomic_DNA"/>
</dbReference>
<dbReference type="Pfam" id="PF12796">
    <property type="entry name" value="Ank_2"/>
    <property type="match status" value="2"/>
</dbReference>
<dbReference type="Proteomes" id="UP000001542">
    <property type="component" value="Unassembled WGS sequence"/>
</dbReference>
<dbReference type="PROSITE" id="PS50297">
    <property type="entry name" value="ANK_REP_REGION"/>
    <property type="match status" value="5"/>
</dbReference>
<keyword evidence="1" id="KW-0040">ANK repeat</keyword>
<proteinExistence type="predicted"/>
<dbReference type="VEuPathDB" id="TrichDB:TVAG_006230"/>
<dbReference type="PANTHER" id="PTHR24182:SF13">
    <property type="entry name" value="LD18443P"/>
    <property type="match status" value="1"/>
</dbReference>
<feature type="repeat" description="ANK" evidence="1">
    <location>
        <begin position="337"/>
        <end position="369"/>
    </location>
</feature>
<feature type="repeat" description="ANK" evidence="1">
    <location>
        <begin position="305"/>
        <end position="336"/>
    </location>
</feature>
<accession>A2E730</accession>
<sequence length="500" mass="58008">MSDQDVYQNKYSELRNIFKYYIDSDNALYQLKTEKEEEITSIYKMIKTELIDSKKYTPKKVINDILSIIPYNNRYTKSYLEIAKHLSDEYHVTEVDKERLTSNSVFYGVYFQSSCFNFSDYQSENTIYGSIMRNDKEKFICFTEREGFDKSQKITSSLFPLHKEYSLLELCCFYGAVDCFKLLRTKFNSEITKTCLNFSFLGGNQEIMSECLKHQEPDNECMSYAIISHNIDFVTYLMNEYNIKIDLYDCGKYNNLESLLVYFDQTNDVKTCFIFSIKYNILPLFEYFISHGVDIYGNMNDKDEDKIVAIHYAAKYSKEIVELLISRGADINIKDKDEKTALHHAVEYGNQETAELLISHGANINEKDKDGNSALYYAAEINSEKIAELLISHGANINEKYYYEKTALHVAAENNNKKIVEPLISHGANVNEKDKYGRTALHFAAEYDYHKTIKILISHDANINEKDKDGNTALYYAVKNNNKETIKLLISHGAIINEKE</sequence>
<feature type="repeat" description="ANK" evidence="1">
    <location>
        <begin position="370"/>
        <end position="402"/>
    </location>
</feature>
<dbReference type="InParanoid" id="A2E730"/>
<dbReference type="AlphaFoldDB" id="A2E730"/>
<dbReference type="InterPro" id="IPR002110">
    <property type="entry name" value="Ankyrin_rpt"/>
</dbReference>
<dbReference type="InterPro" id="IPR036770">
    <property type="entry name" value="Ankyrin_rpt-contain_sf"/>
</dbReference>
<dbReference type="InterPro" id="IPR020683">
    <property type="entry name" value="DUF3447"/>
</dbReference>
<dbReference type="SUPFAM" id="SSF48403">
    <property type="entry name" value="Ankyrin repeat"/>
    <property type="match status" value="1"/>
</dbReference>
<dbReference type="eggNOG" id="KOG4177">
    <property type="taxonomic scope" value="Eukaryota"/>
</dbReference>
<evidence type="ECO:0000313" key="4">
    <source>
        <dbReference type="Proteomes" id="UP000001542"/>
    </source>
</evidence>
<dbReference type="PROSITE" id="PS50088">
    <property type="entry name" value="ANK_REPEAT"/>
    <property type="match status" value="6"/>
</dbReference>
<evidence type="ECO:0000259" key="2">
    <source>
        <dbReference type="Pfam" id="PF11929"/>
    </source>
</evidence>
<dbReference type="Gene3D" id="1.25.40.20">
    <property type="entry name" value="Ankyrin repeat-containing domain"/>
    <property type="match status" value="1"/>
</dbReference>